<dbReference type="PROSITE" id="PS51900">
    <property type="entry name" value="CB"/>
    <property type="match status" value="1"/>
</dbReference>
<comment type="caution">
    <text evidence="6">The sequence shown here is derived from an EMBL/GenBank/DDBJ whole genome shotgun (WGS) entry which is preliminary data.</text>
</comment>
<dbReference type="Gene3D" id="1.10.150.130">
    <property type="match status" value="1"/>
</dbReference>
<dbReference type="InterPro" id="IPR013762">
    <property type="entry name" value="Integrase-like_cat_sf"/>
</dbReference>
<gene>
    <name evidence="6" type="ORF">MAE02_06790</name>
</gene>
<dbReference type="SUPFAM" id="SSF56349">
    <property type="entry name" value="DNA breaking-rejoining enzymes"/>
    <property type="match status" value="1"/>
</dbReference>
<dbReference type="Gene3D" id="1.10.443.10">
    <property type="entry name" value="Intergrase catalytic core"/>
    <property type="match status" value="1"/>
</dbReference>
<organism evidence="6 7">
    <name type="scientific">Microvirga aerophila</name>
    <dbReference type="NCBI Taxonomy" id="670291"/>
    <lineage>
        <taxon>Bacteria</taxon>
        <taxon>Pseudomonadati</taxon>
        <taxon>Pseudomonadota</taxon>
        <taxon>Alphaproteobacteria</taxon>
        <taxon>Hyphomicrobiales</taxon>
        <taxon>Methylobacteriaceae</taxon>
        <taxon>Microvirga</taxon>
    </lineage>
</organism>
<dbReference type="InterPro" id="IPR010998">
    <property type="entry name" value="Integrase_recombinase_N"/>
</dbReference>
<evidence type="ECO:0000313" key="7">
    <source>
        <dbReference type="Proteomes" id="UP000321085"/>
    </source>
</evidence>
<reference evidence="6 7" key="1">
    <citation type="submission" date="2019-07" db="EMBL/GenBank/DDBJ databases">
        <title>Whole genome shotgun sequence of Microvirga aerophila NBRC 106136.</title>
        <authorList>
            <person name="Hosoyama A."/>
            <person name="Uohara A."/>
            <person name="Ohji S."/>
            <person name="Ichikawa N."/>
        </authorList>
    </citation>
    <scope>NUCLEOTIDE SEQUENCE [LARGE SCALE GENOMIC DNA]</scope>
    <source>
        <strain evidence="6 7">NBRC 106136</strain>
    </source>
</reference>
<evidence type="ECO:0000313" key="6">
    <source>
        <dbReference type="EMBL" id="GEO12983.1"/>
    </source>
</evidence>
<dbReference type="AlphaFoldDB" id="A0A512BM05"/>
<keyword evidence="3" id="KW-0233">DNA recombination</keyword>
<protein>
    <recommendedName>
        <fullName evidence="5">Core-binding (CB) domain-containing protein</fullName>
    </recommendedName>
</protein>
<dbReference type="GO" id="GO:0003677">
    <property type="term" value="F:DNA binding"/>
    <property type="evidence" value="ECO:0007669"/>
    <property type="project" value="UniProtKB-UniRule"/>
</dbReference>
<proteinExistence type="predicted"/>
<keyword evidence="2 4" id="KW-0238">DNA-binding</keyword>
<dbReference type="InterPro" id="IPR011010">
    <property type="entry name" value="DNA_brk_join_enz"/>
</dbReference>
<dbReference type="EMBL" id="BJYU01000004">
    <property type="protein sequence ID" value="GEO12983.1"/>
    <property type="molecule type" value="Genomic_DNA"/>
</dbReference>
<keyword evidence="7" id="KW-1185">Reference proteome</keyword>
<evidence type="ECO:0000256" key="3">
    <source>
        <dbReference type="ARBA" id="ARBA00023172"/>
    </source>
</evidence>
<feature type="domain" description="Core-binding (CB)" evidence="5">
    <location>
        <begin position="111"/>
        <end position="191"/>
    </location>
</feature>
<evidence type="ECO:0000259" key="5">
    <source>
        <dbReference type="PROSITE" id="PS51900"/>
    </source>
</evidence>
<accession>A0A512BM05</accession>
<evidence type="ECO:0000256" key="2">
    <source>
        <dbReference type="ARBA" id="ARBA00023125"/>
    </source>
</evidence>
<evidence type="ECO:0000256" key="1">
    <source>
        <dbReference type="ARBA" id="ARBA00022908"/>
    </source>
</evidence>
<dbReference type="Proteomes" id="UP000321085">
    <property type="component" value="Unassembled WGS sequence"/>
</dbReference>
<sequence>MVKLPQYVKLQAKPSGSVFAYYEKFRGTPNAWPRLPLGASPPSTLFWSRCEQCKKLEAEPSGDSWRWRWHASSGRFYDLPDPKAGPDIEKFWRAIDNAAQADAKRSAVDKMTFRALLADYQSHPDWTDQIAPSTQALYRRYIDMILEAWADCPVRDLTTKHAQIAIDAYARTPRVAAQFRSFLRSLVEFGIPLEYSEHNVVSSTRLPKYKSESYSPWPDWAFELFFEYARTGLHLPVYSAVYTGQRSVDIIPMRRPDSAATRIDFITRKTHAEAHVPIHFEFRQILTAVTADHTRLHLREDGQPWELPAYRTAWQRELTFTVEDDDRMATAADREKAAAMKRLRDAKVVFHGLRKNAVCMLLEAGCTEAEVAALVEMTPDMVQLYAKEVNKWRLARNAMDKLELGWNQTRVNLFGRAADRIILGGKSLGLGTTRVELGTGSLKHPPIPRENP</sequence>
<name>A0A512BM05_9HYPH</name>
<dbReference type="InterPro" id="IPR044068">
    <property type="entry name" value="CB"/>
</dbReference>
<evidence type="ECO:0000256" key="4">
    <source>
        <dbReference type="PROSITE-ProRule" id="PRU01248"/>
    </source>
</evidence>
<dbReference type="GO" id="GO:0006310">
    <property type="term" value="P:DNA recombination"/>
    <property type="evidence" value="ECO:0007669"/>
    <property type="project" value="UniProtKB-KW"/>
</dbReference>
<keyword evidence="1" id="KW-0229">DNA integration</keyword>
<dbReference type="RefSeq" id="WP_174799917.1">
    <property type="nucleotide sequence ID" value="NZ_BJYU01000004.1"/>
</dbReference>
<dbReference type="GO" id="GO:0015074">
    <property type="term" value="P:DNA integration"/>
    <property type="evidence" value="ECO:0007669"/>
    <property type="project" value="UniProtKB-KW"/>
</dbReference>